<reference evidence="1 2" key="1">
    <citation type="submission" date="2021-06" db="EMBL/GenBank/DDBJ databases">
        <title>Caerostris extrusa draft genome.</title>
        <authorList>
            <person name="Kono N."/>
            <person name="Arakawa K."/>
        </authorList>
    </citation>
    <scope>NUCLEOTIDE SEQUENCE [LARGE SCALE GENOMIC DNA]</scope>
</reference>
<name>A0AAV4SVN7_CAEEX</name>
<sequence length="116" mass="12482">MQLHGIGCHKSSFENGASLLRGTPPALSDATPGSRVASSHLALREPFLGPSNCNLCNSGRSVLFHFPRGDRYIRKACSSADNKNPGFFPRGPASLSPPSPTFVPLSKIWQHPEDVK</sequence>
<organism evidence="1 2">
    <name type="scientific">Caerostris extrusa</name>
    <name type="common">Bark spider</name>
    <name type="synonym">Caerostris bankana</name>
    <dbReference type="NCBI Taxonomy" id="172846"/>
    <lineage>
        <taxon>Eukaryota</taxon>
        <taxon>Metazoa</taxon>
        <taxon>Ecdysozoa</taxon>
        <taxon>Arthropoda</taxon>
        <taxon>Chelicerata</taxon>
        <taxon>Arachnida</taxon>
        <taxon>Araneae</taxon>
        <taxon>Araneomorphae</taxon>
        <taxon>Entelegynae</taxon>
        <taxon>Araneoidea</taxon>
        <taxon>Araneidae</taxon>
        <taxon>Caerostris</taxon>
    </lineage>
</organism>
<dbReference type="AlphaFoldDB" id="A0AAV4SVN7"/>
<keyword evidence="2" id="KW-1185">Reference proteome</keyword>
<proteinExistence type="predicted"/>
<accession>A0AAV4SVN7</accession>
<dbReference type="EMBL" id="BPLR01010161">
    <property type="protein sequence ID" value="GIY37336.1"/>
    <property type="molecule type" value="Genomic_DNA"/>
</dbReference>
<protein>
    <submittedName>
        <fullName evidence="1">Uncharacterized protein</fullName>
    </submittedName>
</protein>
<gene>
    <name evidence="1" type="ORF">CEXT_524261</name>
</gene>
<dbReference type="Proteomes" id="UP001054945">
    <property type="component" value="Unassembled WGS sequence"/>
</dbReference>
<evidence type="ECO:0000313" key="2">
    <source>
        <dbReference type="Proteomes" id="UP001054945"/>
    </source>
</evidence>
<comment type="caution">
    <text evidence="1">The sequence shown here is derived from an EMBL/GenBank/DDBJ whole genome shotgun (WGS) entry which is preliminary data.</text>
</comment>
<evidence type="ECO:0000313" key="1">
    <source>
        <dbReference type="EMBL" id="GIY37336.1"/>
    </source>
</evidence>